<accession>A0A9D4UAJ7</accession>
<name>A0A9D4UAJ7_ADICA</name>
<dbReference type="Proteomes" id="UP000886520">
    <property type="component" value="Chromosome 21"/>
</dbReference>
<reference evidence="1" key="1">
    <citation type="submission" date="2021-01" db="EMBL/GenBank/DDBJ databases">
        <title>Adiantum capillus-veneris genome.</title>
        <authorList>
            <person name="Fang Y."/>
            <person name="Liao Q."/>
        </authorList>
    </citation>
    <scope>NUCLEOTIDE SEQUENCE</scope>
    <source>
        <strain evidence="1">H3</strain>
        <tissue evidence="1">Leaf</tissue>
    </source>
</reference>
<dbReference type="EMBL" id="JABFUD020000021">
    <property type="protein sequence ID" value="KAI5063451.1"/>
    <property type="molecule type" value="Genomic_DNA"/>
</dbReference>
<evidence type="ECO:0000313" key="1">
    <source>
        <dbReference type="EMBL" id="KAI5063451.1"/>
    </source>
</evidence>
<organism evidence="1 2">
    <name type="scientific">Adiantum capillus-veneris</name>
    <name type="common">Maidenhair fern</name>
    <dbReference type="NCBI Taxonomy" id="13818"/>
    <lineage>
        <taxon>Eukaryota</taxon>
        <taxon>Viridiplantae</taxon>
        <taxon>Streptophyta</taxon>
        <taxon>Embryophyta</taxon>
        <taxon>Tracheophyta</taxon>
        <taxon>Polypodiopsida</taxon>
        <taxon>Polypodiidae</taxon>
        <taxon>Polypodiales</taxon>
        <taxon>Pteridineae</taxon>
        <taxon>Pteridaceae</taxon>
        <taxon>Vittarioideae</taxon>
        <taxon>Adiantum</taxon>
    </lineage>
</organism>
<gene>
    <name evidence="1" type="ORF">GOP47_0021998</name>
</gene>
<dbReference type="AlphaFoldDB" id="A0A9D4UAJ7"/>
<evidence type="ECO:0000313" key="2">
    <source>
        <dbReference type="Proteomes" id="UP000886520"/>
    </source>
</evidence>
<proteinExistence type="predicted"/>
<sequence>MASLPLSFQLDPCTAKGHSVLGKGLDDYNPQVMANLLKDALNPEPVVKGERKVCLNSSIVWSQLSVFRERALALFFTRRLPDLATIASEIDAGFKCLIVHNIFFSRSSLFEVLFFKVDEKNELC</sequence>
<comment type="caution">
    <text evidence="1">The sequence shown here is derived from an EMBL/GenBank/DDBJ whole genome shotgun (WGS) entry which is preliminary data.</text>
</comment>
<keyword evidence="2" id="KW-1185">Reference proteome</keyword>
<protein>
    <submittedName>
        <fullName evidence="1">Uncharacterized protein</fullName>
    </submittedName>
</protein>